<dbReference type="InterPro" id="IPR045882">
    <property type="entry name" value="GPT1/2"/>
</dbReference>
<name>A0A5B6U9Q7_9ROSI</name>
<reference evidence="3" key="1">
    <citation type="journal article" date="2019" name="Plant Biotechnol. J.">
        <title>Genome sequencing of the Australian wild diploid species Gossypium australe highlights disease resistance and delayed gland morphogenesis.</title>
        <authorList>
            <person name="Cai Y."/>
            <person name="Cai X."/>
            <person name="Wang Q."/>
            <person name="Wang P."/>
            <person name="Zhang Y."/>
            <person name="Cai C."/>
            <person name="Xu Y."/>
            <person name="Wang K."/>
            <person name="Zhou Z."/>
            <person name="Wang C."/>
            <person name="Geng S."/>
            <person name="Li B."/>
            <person name="Dong Q."/>
            <person name="Hou Y."/>
            <person name="Wang H."/>
            <person name="Ai P."/>
            <person name="Liu Z."/>
            <person name="Yi F."/>
            <person name="Sun M."/>
            <person name="An G."/>
            <person name="Cheng J."/>
            <person name="Zhang Y."/>
            <person name="Shi Q."/>
            <person name="Xie Y."/>
            <person name="Shi X."/>
            <person name="Chang Y."/>
            <person name="Huang F."/>
            <person name="Chen Y."/>
            <person name="Hong S."/>
            <person name="Mi L."/>
            <person name="Sun Q."/>
            <person name="Zhang L."/>
            <person name="Zhou B."/>
            <person name="Peng R."/>
            <person name="Zhang X."/>
            <person name="Liu F."/>
        </authorList>
    </citation>
    <scope>NUCLEOTIDE SEQUENCE [LARGE SCALE GENOMIC DNA]</scope>
    <source>
        <strain evidence="3">cv. PA1801</strain>
    </source>
</reference>
<comment type="caution">
    <text evidence="2">The sequence shown here is derived from an EMBL/GenBank/DDBJ whole genome shotgun (WGS) entry which is preliminary data.</text>
</comment>
<feature type="compositionally biased region" description="Basic and acidic residues" evidence="1">
    <location>
        <begin position="467"/>
        <end position="478"/>
    </location>
</feature>
<sequence length="700" mass="76507">MSSQMNILHEFQFPEASRTRKKVDIDGFMLMEASKDEACRKEEEKKTDGLESKYDLRKSLAWDSAFFTSPGVLDPEELFETLNINDGDNGLKEPSALPSESMAASRIGECVARRSLAWDAAFFTSAGVLDPEELSLVNNGYKRSETVTHILPGTELEFWKSTESNSTMESEYSLSSLEIDLFDDMRASMHKSCKASDLLKSSSKFQSQTGIPNPHCKYLLLSTILHVELNGGQSFSTSKRVDTTSMRVKTLPASRRPKTTADGVRKTLKEVTNPTKAQHGTRSGELDSSSSLRLSKASNQANPFSPGATKRASLGANQMKINNKVRKAVPGQNMSKKPCIGDRGTPPPESTSRVHIVSKDLSGSVCGHNVSTLKSPSSLRRKNDLIALDSDVRTPKFLTGHKSKQIDSSQPTGFQSTPKSTSTSLCNSMDCWSSETSASLNHVNNDASQGLDTQNCSNDQLVPSGSKETRLPDQDVGRFSKGSCHPPSTVSRETKPSGLRLPSPKIGFFEVGNSGEFTPNGVRFHSGLQKNCKTRTSVNHINGTPNRSRSEKLQSPRTLSRTSNLKEKKLGSLQNGTRSSMDIKLNCAAKLEVEKASPGTLESSPAATSMAETELSCESSNGHRLKIYGFGSYVKGDYKGRIQPESKEHATQLVEKSSQDQKEEIIAPKRDENENLLGFKSQVDVLTMQIEAIDVNGGIR</sequence>
<gene>
    <name evidence="2" type="ORF">EPI10_010029</name>
</gene>
<protein>
    <submittedName>
        <fullName evidence="2">Arginine decarboxylase 1-like protein</fullName>
    </submittedName>
</protein>
<evidence type="ECO:0000256" key="1">
    <source>
        <dbReference type="SAM" id="MobiDB-lite"/>
    </source>
</evidence>
<dbReference type="AlphaFoldDB" id="A0A5B6U9Q7"/>
<keyword evidence="3" id="KW-1185">Reference proteome</keyword>
<feature type="region of interest" description="Disordered" evidence="1">
    <location>
        <begin position="400"/>
        <end position="421"/>
    </location>
</feature>
<proteinExistence type="predicted"/>
<feature type="region of interest" description="Disordered" evidence="1">
    <location>
        <begin position="536"/>
        <end position="577"/>
    </location>
</feature>
<feature type="compositionally biased region" description="Low complexity" evidence="1">
    <location>
        <begin position="286"/>
        <end position="298"/>
    </location>
</feature>
<evidence type="ECO:0000313" key="3">
    <source>
        <dbReference type="Proteomes" id="UP000325315"/>
    </source>
</evidence>
<dbReference type="OrthoDB" id="1931260at2759"/>
<dbReference type="Proteomes" id="UP000325315">
    <property type="component" value="Unassembled WGS sequence"/>
</dbReference>
<feature type="region of interest" description="Disordered" evidence="1">
    <location>
        <begin position="331"/>
        <end position="353"/>
    </location>
</feature>
<dbReference type="GO" id="GO:0008017">
    <property type="term" value="F:microtubule binding"/>
    <property type="evidence" value="ECO:0007669"/>
    <property type="project" value="InterPro"/>
</dbReference>
<feature type="compositionally biased region" description="Polar residues" evidence="1">
    <location>
        <begin position="406"/>
        <end position="421"/>
    </location>
</feature>
<organism evidence="2 3">
    <name type="scientific">Gossypium australe</name>
    <dbReference type="NCBI Taxonomy" id="47621"/>
    <lineage>
        <taxon>Eukaryota</taxon>
        <taxon>Viridiplantae</taxon>
        <taxon>Streptophyta</taxon>
        <taxon>Embryophyta</taxon>
        <taxon>Tracheophyta</taxon>
        <taxon>Spermatophyta</taxon>
        <taxon>Magnoliopsida</taxon>
        <taxon>eudicotyledons</taxon>
        <taxon>Gunneridae</taxon>
        <taxon>Pentapetalae</taxon>
        <taxon>rosids</taxon>
        <taxon>malvids</taxon>
        <taxon>Malvales</taxon>
        <taxon>Malvaceae</taxon>
        <taxon>Malvoideae</taxon>
        <taxon>Gossypium</taxon>
    </lineage>
</organism>
<feature type="compositionally biased region" description="Polar residues" evidence="1">
    <location>
        <begin position="235"/>
        <end position="247"/>
    </location>
</feature>
<accession>A0A5B6U9Q7</accession>
<dbReference type="PANTHER" id="PTHR33737">
    <property type="entry name" value="OS05G0121800 PROTEIN"/>
    <property type="match status" value="1"/>
</dbReference>
<feature type="compositionally biased region" description="Polar residues" evidence="1">
    <location>
        <begin position="443"/>
        <end position="463"/>
    </location>
</feature>
<feature type="region of interest" description="Disordered" evidence="1">
    <location>
        <begin position="235"/>
        <end position="317"/>
    </location>
</feature>
<feature type="compositionally biased region" description="Polar residues" evidence="1">
    <location>
        <begin position="536"/>
        <end position="547"/>
    </location>
</feature>
<feature type="region of interest" description="Disordered" evidence="1">
    <location>
        <begin position="443"/>
        <end position="501"/>
    </location>
</feature>
<evidence type="ECO:0000313" key="2">
    <source>
        <dbReference type="EMBL" id="KAA3454068.1"/>
    </source>
</evidence>
<feature type="compositionally biased region" description="Polar residues" evidence="1">
    <location>
        <begin position="270"/>
        <end position="281"/>
    </location>
</feature>
<dbReference type="EMBL" id="SMMG02000013">
    <property type="protein sequence ID" value="KAA3454068.1"/>
    <property type="molecule type" value="Genomic_DNA"/>
</dbReference>
<dbReference type="PANTHER" id="PTHR33737:SF16">
    <property type="entry name" value="DUF3741 DOMAIN-CONTAINING PROTEIN"/>
    <property type="match status" value="1"/>
</dbReference>